<evidence type="ECO:0000256" key="6">
    <source>
        <dbReference type="ARBA" id="ARBA00022840"/>
    </source>
</evidence>
<evidence type="ECO:0000313" key="10">
    <source>
        <dbReference type="EMBL" id="RCX09576.1"/>
    </source>
</evidence>
<dbReference type="GO" id="GO:0042626">
    <property type="term" value="F:ATPase-coupled transmembrane transporter activity"/>
    <property type="evidence" value="ECO:0007669"/>
    <property type="project" value="TreeGrafter"/>
</dbReference>
<comment type="similarity">
    <text evidence="2">Belongs to the ABC transporter superfamily.</text>
</comment>
<dbReference type="PANTHER" id="PTHR43553:SF24">
    <property type="entry name" value="ENERGY-COUPLING FACTOR TRANSPORTER ATP-BINDING PROTEIN ECFA1"/>
    <property type="match status" value="1"/>
</dbReference>
<dbReference type="CDD" id="cd03225">
    <property type="entry name" value="ABC_cobalt_CbiO_domain1"/>
    <property type="match status" value="1"/>
</dbReference>
<gene>
    <name evidence="10" type="ORF">DFR58_1357</name>
</gene>
<keyword evidence="11" id="KW-1185">Reference proteome</keyword>
<sequence>MNAIEISGLNWKYSGKDQPALKDINLSICENTFVGIIGSNESGKTTLVSCIKGLIPENYSGVYKGEVKLFGKSIKECSTVDIARTVGMVFSDPDAQFTSMSVEEEIAFGLENMGLPVSEIKERIEWVSRLTSIESLLEKPPYDLSGGQKQRIAIASIIAMKPRIIILDEPTSMLDPFAKDNIFSLLQTMKRELKVTIIVVEHNIEKIAELADQIILVSDGRVEKIGESQGFFDDIEFIESHSVKVPEAIKFIQRLYKEKGLCGSAPVRFDEIKKAAEELLGK</sequence>
<dbReference type="InterPro" id="IPR015856">
    <property type="entry name" value="ABC_transpr_CbiO/EcfA_su"/>
</dbReference>
<evidence type="ECO:0000313" key="11">
    <source>
        <dbReference type="Proteomes" id="UP000253034"/>
    </source>
</evidence>
<dbReference type="FunFam" id="3.40.50.300:FF:000224">
    <property type="entry name" value="Energy-coupling factor transporter ATP-binding protein EcfA"/>
    <property type="match status" value="1"/>
</dbReference>
<dbReference type="SMART" id="SM00382">
    <property type="entry name" value="AAA"/>
    <property type="match status" value="1"/>
</dbReference>
<feature type="domain" description="ABC transporter" evidence="9">
    <location>
        <begin position="4"/>
        <end position="244"/>
    </location>
</feature>
<dbReference type="PROSITE" id="PS50893">
    <property type="entry name" value="ABC_TRANSPORTER_2"/>
    <property type="match status" value="1"/>
</dbReference>
<organism evidence="10 11">
    <name type="scientific">Anaerobacterium chartisolvens</name>
    <dbReference type="NCBI Taxonomy" id="1297424"/>
    <lineage>
        <taxon>Bacteria</taxon>
        <taxon>Bacillati</taxon>
        <taxon>Bacillota</taxon>
        <taxon>Clostridia</taxon>
        <taxon>Eubacteriales</taxon>
        <taxon>Oscillospiraceae</taxon>
        <taxon>Anaerobacterium</taxon>
    </lineage>
</organism>
<comment type="subcellular location">
    <subcellularLocation>
        <location evidence="1">Cell membrane</location>
        <topology evidence="1">Peripheral membrane protein</topology>
    </subcellularLocation>
</comment>
<reference evidence="10 11" key="1">
    <citation type="submission" date="2018-07" db="EMBL/GenBank/DDBJ databases">
        <title>Genomic Encyclopedia of Type Strains, Phase IV (KMG-IV): sequencing the most valuable type-strain genomes for metagenomic binning, comparative biology and taxonomic classification.</title>
        <authorList>
            <person name="Goeker M."/>
        </authorList>
    </citation>
    <scope>NUCLEOTIDE SEQUENCE [LARGE SCALE GENOMIC DNA]</scope>
    <source>
        <strain evidence="10 11">DSM 27016</strain>
    </source>
</reference>
<dbReference type="SUPFAM" id="SSF52540">
    <property type="entry name" value="P-loop containing nucleoside triphosphate hydrolases"/>
    <property type="match status" value="1"/>
</dbReference>
<keyword evidence="5" id="KW-0547">Nucleotide-binding</keyword>
<dbReference type="PANTHER" id="PTHR43553">
    <property type="entry name" value="HEAVY METAL TRANSPORTER"/>
    <property type="match status" value="1"/>
</dbReference>
<keyword evidence="8" id="KW-0472">Membrane</keyword>
<keyword evidence="6 10" id="KW-0067">ATP-binding</keyword>
<keyword evidence="3" id="KW-0813">Transport</keyword>
<dbReference type="Pfam" id="PF00005">
    <property type="entry name" value="ABC_tran"/>
    <property type="match status" value="1"/>
</dbReference>
<keyword evidence="7" id="KW-1278">Translocase</keyword>
<dbReference type="GO" id="GO:0005524">
    <property type="term" value="F:ATP binding"/>
    <property type="evidence" value="ECO:0007669"/>
    <property type="project" value="UniProtKB-KW"/>
</dbReference>
<protein>
    <submittedName>
        <fullName evidence="10">Energy-coupling factor transport system ATP-binding protein</fullName>
    </submittedName>
</protein>
<dbReference type="InterPro" id="IPR050095">
    <property type="entry name" value="ECF_ABC_transporter_ATP-bd"/>
</dbReference>
<dbReference type="InterPro" id="IPR027417">
    <property type="entry name" value="P-loop_NTPase"/>
</dbReference>
<dbReference type="InterPro" id="IPR017871">
    <property type="entry name" value="ABC_transporter-like_CS"/>
</dbReference>
<keyword evidence="4" id="KW-1003">Cell membrane</keyword>
<proteinExistence type="inferred from homology"/>
<evidence type="ECO:0000256" key="1">
    <source>
        <dbReference type="ARBA" id="ARBA00004202"/>
    </source>
</evidence>
<dbReference type="EMBL" id="QPJT01000035">
    <property type="protein sequence ID" value="RCX09576.1"/>
    <property type="molecule type" value="Genomic_DNA"/>
</dbReference>
<evidence type="ECO:0000256" key="8">
    <source>
        <dbReference type="ARBA" id="ARBA00023136"/>
    </source>
</evidence>
<accession>A0A369AMS5</accession>
<dbReference type="InterPro" id="IPR003593">
    <property type="entry name" value="AAA+_ATPase"/>
</dbReference>
<comment type="caution">
    <text evidence="10">The sequence shown here is derived from an EMBL/GenBank/DDBJ whole genome shotgun (WGS) entry which is preliminary data.</text>
</comment>
<dbReference type="AlphaFoldDB" id="A0A369AMS5"/>
<evidence type="ECO:0000256" key="5">
    <source>
        <dbReference type="ARBA" id="ARBA00022741"/>
    </source>
</evidence>
<dbReference type="OrthoDB" id="501320at2"/>
<dbReference type="GO" id="GO:0043190">
    <property type="term" value="C:ATP-binding cassette (ABC) transporter complex"/>
    <property type="evidence" value="ECO:0007669"/>
    <property type="project" value="TreeGrafter"/>
</dbReference>
<dbReference type="Gene3D" id="3.40.50.300">
    <property type="entry name" value="P-loop containing nucleotide triphosphate hydrolases"/>
    <property type="match status" value="1"/>
</dbReference>
<dbReference type="InterPro" id="IPR003439">
    <property type="entry name" value="ABC_transporter-like_ATP-bd"/>
</dbReference>
<dbReference type="RefSeq" id="WP_114299822.1">
    <property type="nucleotide sequence ID" value="NZ_QPJT01000035.1"/>
</dbReference>
<evidence type="ECO:0000256" key="7">
    <source>
        <dbReference type="ARBA" id="ARBA00022967"/>
    </source>
</evidence>
<dbReference type="PROSITE" id="PS00211">
    <property type="entry name" value="ABC_TRANSPORTER_1"/>
    <property type="match status" value="1"/>
</dbReference>
<evidence type="ECO:0000256" key="4">
    <source>
        <dbReference type="ARBA" id="ARBA00022475"/>
    </source>
</evidence>
<evidence type="ECO:0000256" key="2">
    <source>
        <dbReference type="ARBA" id="ARBA00005417"/>
    </source>
</evidence>
<evidence type="ECO:0000259" key="9">
    <source>
        <dbReference type="PROSITE" id="PS50893"/>
    </source>
</evidence>
<evidence type="ECO:0000256" key="3">
    <source>
        <dbReference type="ARBA" id="ARBA00022448"/>
    </source>
</evidence>
<dbReference type="Proteomes" id="UP000253034">
    <property type="component" value="Unassembled WGS sequence"/>
</dbReference>
<dbReference type="GO" id="GO:0016887">
    <property type="term" value="F:ATP hydrolysis activity"/>
    <property type="evidence" value="ECO:0007669"/>
    <property type="project" value="InterPro"/>
</dbReference>
<name>A0A369AMS5_9FIRM</name>